<dbReference type="PANTHER" id="PTHR30050">
    <property type="entry name" value="CHROMOSOMAL REPLICATION INITIATOR PROTEIN DNAA"/>
    <property type="match status" value="1"/>
</dbReference>
<dbReference type="InterPro" id="IPR027417">
    <property type="entry name" value="P-loop_NTPase"/>
</dbReference>
<evidence type="ECO:0000313" key="1">
    <source>
        <dbReference type="EMBL" id="MFD1341376.1"/>
    </source>
</evidence>
<gene>
    <name evidence="1" type="ORF">ACFQ4E_02990</name>
</gene>
<keyword evidence="2" id="KW-1185">Reference proteome</keyword>
<proteinExistence type="predicted"/>
<accession>A0ABW3ZDY3</accession>
<dbReference type="Proteomes" id="UP001597135">
    <property type="component" value="Unassembled WGS sequence"/>
</dbReference>
<organism evidence="1 2">
    <name type="scientific">Litorisediminicola beolgyonensis</name>
    <dbReference type="NCBI Taxonomy" id="1173614"/>
    <lineage>
        <taxon>Bacteria</taxon>
        <taxon>Pseudomonadati</taxon>
        <taxon>Pseudomonadota</taxon>
        <taxon>Alphaproteobacteria</taxon>
        <taxon>Rhodobacterales</taxon>
        <taxon>Paracoccaceae</taxon>
        <taxon>Litorisediminicola</taxon>
    </lineage>
</organism>
<dbReference type="RefSeq" id="WP_386801433.1">
    <property type="nucleotide sequence ID" value="NZ_JBHTMU010000003.1"/>
</dbReference>
<evidence type="ECO:0000313" key="2">
    <source>
        <dbReference type="Proteomes" id="UP001597135"/>
    </source>
</evidence>
<dbReference type="EMBL" id="JBHTMU010000003">
    <property type="protein sequence ID" value="MFD1341376.1"/>
    <property type="molecule type" value="Genomic_DNA"/>
</dbReference>
<comment type="caution">
    <text evidence="1">The sequence shown here is derived from an EMBL/GenBank/DDBJ whole genome shotgun (WGS) entry which is preliminary data.</text>
</comment>
<protein>
    <submittedName>
        <fullName evidence="1">Chromosomal replication initiator DnaA</fullName>
    </submittedName>
</protein>
<sequence>MSSQRQAPLPLDLPSRAALGRGDFFVAEANAMAVAQVDGWRSWPGGKLVLAGPRGSGKTHLAHVWSAESGALIVSAGDLAGSDIPRLTRRALCVENVDRIAGDPEAEEALFHVHNLALAERQPLLMTAASPPSNWGITLPDLASRMMGTQVARLSKPDDQLLTAVLAKLFADRQIVPALDVIPYLVRHMRRSFDMAGQIVSALDQAALGTPKGVTRSLARRVLVEIDPPDAP</sequence>
<dbReference type="SUPFAM" id="SSF52540">
    <property type="entry name" value="P-loop containing nucleoside triphosphate hydrolases"/>
    <property type="match status" value="1"/>
</dbReference>
<reference evidence="2" key="1">
    <citation type="journal article" date="2019" name="Int. J. Syst. Evol. Microbiol.">
        <title>The Global Catalogue of Microorganisms (GCM) 10K type strain sequencing project: providing services to taxonomists for standard genome sequencing and annotation.</title>
        <authorList>
            <consortium name="The Broad Institute Genomics Platform"/>
            <consortium name="The Broad Institute Genome Sequencing Center for Infectious Disease"/>
            <person name="Wu L."/>
            <person name="Ma J."/>
        </authorList>
    </citation>
    <scope>NUCLEOTIDE SEQUENCE [LARGE SCALE GENOMIC DNA]</scope>
    <source>
        <strain evidence="2">CCUG 62953</strain>
    </source>
</reference>
<name>A0ABW3ZDY3_9RHOB</name>
<dbReference type="PANTHER" id="PTHR30050:SF5">
    <property type="entry name" value="DNAA REGULATORY INACTIVATOR HDA"/>
    <property type="match status" value="1"/>
</dbReference>
<dbReference type="Gene3D" id="1.10.8.60">
    <property type="match status" value="1"/>
</dbReference>
<dbReference type="Gene3D" id="3.40.50.300">
    <property type="entry name" value="P-loop containing nucleotide triphosphate hydrolases"/>
    <property type="match status" value="1"/>
</dbReference>